<proteinExistence type="predicted"/>
<keyword evidence="2" id="KW-1185">Reference proteome</keyword>
<comment type="caution">
    <text evidence="1">The sequence shown here is derived from an EMBL/GenBank/DDBJ whole genome shotgun (WGS) entry which is preliminary data.</text>
</comment>
<evidence type="ECO:0000313" key="2">
    <source>
        <dbReference type="Proteomes" id="UP000320762"/>
    </source>
</evidence>
<dbReference type="EMBL" id="VDMD01000009">
    <property type="protein sequence ID" value="TRM63418.1"/>
    <property type="molecule type" value="Genomic_DNA"/>
</dbReference>
<dbReference type="Proteomes" id="UP000320762">
    <property type="component" value="Unassembled WGS sequence"/>
</dbReference>
<gene>
    <name evidence="1" type="ORF">BD626DRAFT_568823</name>
</gene>
<name>A0A550CF33_9AGAR</name>
<accession>A0A550CF33</accession>
<dbReference type="STRING" id="97359.A0A550CF33"/>
<organism evidence="1 2">
    <name type="scientific">Schizophyllum amplum</name>
    <dbReference type="NCBI Taxonomy" id="97359"/>
    <lineage>
        <taxon>Eukaryota</taxon>
        <taxon>Fungi</taxon>
        <taxon>Dikarya</taxon>
        <taxon>Basidiomycota</taxon>
        <taxon>Agaricomycotina</taxon>
        <taxon>Agaricomycetes</taxon>
        <taxon>Agaricomycetidae</taxon>
        <taxon>Agaricales</taxon>
        <taxon>Schizophyllaceae</taxon>
        <taxon>Schizophyllum</taxon>
    </lineage>
</organism>
<reference evidence="1 2" key="1">
    <citation type="journal article" date="2019" name="New Phytol.">
        <title>Comparative genomics reveals unique wood-decay strategies and fruiting body development in the Schizophyllaceae.</title>
        <authorList>
            <person name="Almasi E."/>
            <person name="Sahu N."/>
            <person name="Krizsan K."/>
            <person name="Balint B."/>
            <person name="Kovacs G.M."/>
            <person name="Kiss B."/>
            <person name="Cseklye J."/>
            <person name="Drula E."/>
            <person name="Henrissat B."/>
            <person name="Nagy I."/>
            <person name="Chovatia M."/>
            <person name="Adam C."/>
            <person name="LaButti K."/>
            <person name="Lipzen A."/>
            <person name="Riley R."/>
            <person name="Grigoriev I.V."/>
            <person name="Nagy L.G."/>
        </authorList>
    </citation>
    <scope>NUCLEOTIDE SEQUENCE [LARGE SCALE GENOMIC DNA]</scope>
    <source>
        <strain evidence="1 2">NL-1724</strain>
    </source>
</reference>
<protein>
    <submittedName>
        <fullName evidence="1">Uncharacterized protein</fullName>
    </submittedName>
</protein>
<dbReference type="OrthoDB" id="2892218at2759"/>
<sequence>MSAISSSAFSTCRTMENCPIINHRIVSLDESQYRRQVEHFEYYWGLQKGDLSLSSPLNHIELRSGMVEKLIDLEWVLMPTHDTLELMLEISEHNKTADPSSRRHGLREISDEEHEYDVVPLYLLKTGRPTLYISRGADIKAFRAPYKDFPRIRSRAHPFFVAFMAKRQLNGTAALIYSEKKARTLLTSVGRIITCWRNEPPSAFLTGPDVWIPHRHPLSDDGHAARSALRNSREVNAPTARVRKTTRAPCRQLKSAKAALPYAKCDMRPARLRGSVLPRSGLESGGEGGMGYALSDVSVWVDSSACQTNAGSCEWDPTWLDKEAAHDGELARYRQEIVRDAEDALHPQTTMNGGGLLTGNGVDRSRYSSNNWAMRTYRTCLWADDPWAYIQHFPQ</sequence>
<dbReference type="AlphaFoldDB" id="A0A550CF33"/>
<evidence type="ECO:0000313" key="1">
    <source>
        <dbReference type="EMBL" id="TRM63418.1"/>
    </source>
</evidence>